<organism evidence="3">
    <name type="scientific">Haptolina brevifila</name>
    <dbReference type="NCBI Taxonomy" id="156173"/>
    <lineage>
        <taxon>Eukaryota</taxon>
        <taxon>Haptista</taxon>
        <taxon>Haptophyta</taxon>
        <taxon>Prymnesiophyceae</taxon>
        <taxon>Prymnesiales</taxon>
        <taxon>Prymnesiaceae</taxon>
        <taxon>Haptolina</taxon>
    </lineage>
</organism>
<evidence type="ECO:0000313" key="3">
    <source>
        <dbReference type="EMBL" id="CAD9442709.1"/>
    </source>
</evidence>
<feature type="chain" id="PRO_5031287393" description="DUF4142 domain-containing protein" evidence="2">
    <location>
        <begin position="20"/>
        <end position="274"/>
    </location>
</feature>
<evidence type="ECO:0008006" key="4">
    <source>
        <dbReference type="Google" id="ProtNLM"/>
    </source>
</evidence>
<feature type="transmembrane region" description="Helical" evidence="1">
    <location>
        <begin position="74"/>
        <end position="94"/>
    </location>
</feature>
<protein>
    <recommendedName>
        <fullName evidence="4">DUF4142 domain-containing protein</fullName>
    </recommendedName>
</protein>
<keyword evidence="2" id="KW-0732">Signal</keyword>
<accession>A0A7S2GAZ8</accession>
<evidence type="ECO:0000256" key="1">
    <source>
        <dbReference type="SAM" id="Phobius"/>
    </source>
</evidence>
<proteinExistence type="predicted"/>
<name>A0A7S2GAZ8_9EUKA</name>
<reference evidence="3" key="1">
    <citation type="submission" date="2021-01" db="EMBL/GenBank/DDBJ databases">
        <authorList>
            <person name="Corre E."/>
            <person name="Pelletier E."/>
            <person name="Niang G."/>
            <person name="Scheremetjew M."/>
            <person name="Finn R."/>
            <person name="Kale V."/>
            <person name="Holt S."/>
            <person name="Cochrane G."/>
            <person name="Meng A."/>
            <person name="Brown T."/>
            <person name="Cohen L."/>
        </authorList>
    </citation>
    <scope>NUCLEOTIDE SEQUENCE</scope>
    <source>
        <strain evidence="3">UTEX LB 985</strain>
    </source>
</reference>
<gene>
    <name evidence="3" type="ORF">CBRE1094_LOCUS13472</name>
</gene>
<keyword evidence="1" id="KW-0812">Transmembrane</keyword>
<sequence>MSYMTPFCVALVLLSVGTAQTAARAEATGRVLESTRQAGGVALRPTPLPSHNLLAQQPNLARLAVLRGGSSSLIVRYMTGILAAPCLLLVAVFLQPFIVFARAPSAQSSAELWSMLRENLYNAEADNMHLTKVSGAAAAHAAAAREEAARKLIVNHESVLRDVTNANPRTQPDLTRLPSTAQPFVDQALREVARRLIGSRPGEDGSEKLQLSAAAQVAWAETAKYLDTRIQATAQEMPGRPPDMSEAAAAAMRAVLWEVGKGATAESAPMPVAP</sequence>
<keyword evidence="1" id="KW-1133">Transmembrane helix</keyword>
<keyword evidence="1" id="KW-0472">Membrane</keyword>
<evidence type="ECO:0000256" key="2">
    <source>
        <dbReference type="SAM" id="SignalP"/>
    </source>
</evidence>
<feature type="signal peptide" evidence="2">
    <location>
        <begin position="1"/>
        <end position="19"/>
    </location>
</feature>
<dbReference type="EMBL" id="HBGU01024800">
    <property type="protein sequence ID" value="CAD9442709.1"/>
    <property type="molecule type" value="Transcribed_RNA"/>
</dbReference>
<dbReference type="AlphaFoldDB" id="A0A7S2GAZ8"/>